<evidence type="ECO:0000313" key="3">
    <source>
        <dbReference type="Proteomes" id="UP000295601"/>
    </source>
</evidence>
<proteinExistence type="predicted"/>
<name>A0A4R6S5H2_9MICO</name>
<keyword evidence="2" id="KW-0830">Ubiquinone</keyword>
<keyword evidence="3" id="KW-1185">Reference proteome</keyword>
<organism evidence="2 3">
    <name type="scientific">Leucobacter luti</name>
    <dbReference type="NCBI Taxonomy" id="340320"/>
    <lineage>
        <taxon>Bacteria</taxon>
        <taxon>Bacillati</taxon>
        <taxon>Actinomycetota</taxon>
        <taxon>Actinomycetes</taxon>
        <taxon>Micrococcales</taxon>
        <taxon>Microbacteriaceae</taxon>
        <taxon>Leucobacter</taxon>
    </lineage>
</organism>
<dbReference type="Proteomes" id="UP000295601">
    <property type="component" value="Unassembled WGS sequence"/>
</dbReference>
<keyword evidence="2" id="KW-0808">Transferase</keyword>
<sequence length="307" mass="33450">MDTQSLAAQRIVPNIWCSGTAGDAGSFYSQALPNTSFEIESRYPTTGLLPFQEPLAGEPLTVAVSVGGYRLTLVNAGDEFRPNQSISLMLNFDPLNYSGGVLAARAELDATWEALADGGEVLMPLGEYPFSARYGWVADRYGVNWQLMLTDPAGDPRPFVIPSLLFGAGVQNRAAEAIDFYVSVFSNAAAGMRAPYGESTGPASADALMFGEFRIGEQWFAAMDSGVEQQESFSCGVSLEVKCEDQEEIDRLWEALSAVPEAEQCGWLADKFGLSWQIVPENMGELMERPDAFPHMLQMKKLIIAEI</sequence>
<dbReference type="GO" id="GO:0008168">
    <property type="term" value="F:methyltransferase activity"/>
    <property type="evidence" value="ECO:0007669"/>
    <property type="project" value="UniProtKB-KW"/>
</dbReference>
<dbReference type="OrthoDB" id="9806473at2"/>
<dbReference type="EMBL" id="SNYA01000002">
    <property type="protein sequence ID" value="TDP94583.1"/>
    <property type="molecule type" value="Genomic_DNA"/>
</dbReference>
<gene>
    <name evidence="2" type="ORF">EDF62_1003</name>
</gene>
<dbReference type="InterPro" id="IPR029068">
    <property type="entry name" value="Glyas_Bleomycin-R_OHBP_Dase"/>
</dbReference>
<accession>A0A4R6S5H2</accession>
<dbReference type="AlphaFoldDB" id="A0A4R6S5H2"/>
<dbReference type="CDD" id="cd06588">
    <property type="entry name" value="PhnB_like"/>
    <property type="match status" value="2"/>
</dbReference>
<dbReference type="InterPro" id="IPR028973">
    <property type="entry name" value="PhnB-like"/>
</dbReference>
<feature type="domain" description="PhnB-like" evidence="1">
    <location>
        <begin position="160"/>
        <end position="279"/>
    </location>
</feature>
<dbReference type="Gene3D" id="3.10.180.10">
    <property type="entry name" value="2,3-Dihydroxybiphenyl 1,2-Dioxygenase, domain 1"/>
    <property type="match status" value="2"/>
</dbReference>
<feature type="domain" description="PhnB-like" evidence="1">
    <location>
        <begin position="9"/>
        <end position="147"/>
    </location>
</feature>
<dbReference type="SUPFAM" id="SSF54593">
    <property type="entry name" value="Glyoxalase/Bleomycin resistance protein/Dihydroxybiphenyl dioxygenase"/>
    <property type="match status" value="2"/>
</dbReference>
<reference evidence="2 3" key="1">
    <citation type="submission" date="2019-03" db="EMBL/GenBank/DDBJ databases">
        <title>Genomic analyses of the natural microbiome of Caenorhabditis elegans.</title>
        <authorList>
            <person name="Samuel B."/>
        </authorList>
    </citation>
    <scope>NUCLEOTIDE SEQUENCE [LARGE SCALE GENOMIC DNA]</scope>
    <source>
        <strain evidence="2 3">JUb18</strain>
    </source>
</reference>
<dbReference type="GO" id="GO:0032259">
    <property type="term" value="P:methylation"/>
    <property type="evidence" value="ECO:0007669"/>
    <property type="project" value="UniProtKB-KW"/>
</dbReference>
<evidence type="ECO:0000313" key="2">
    <source>
        <dbReference type="EMBL" id="TDP94583.1"/>
    </source>
</evidence>
<keyword evidence="2" id="KW-0489">Methyltransferase</keyword>
<dbReference type="RefSeq" id="WP_133616173.1">
    <property type="nucleotide sequence ID" value="NZ_SNYA01000002.1"/>
</dbReference>
<dbReference type="PANTHER" id="PTHR33990">
    <property type="entry name" value="PROTEIN YJDN-RELATED"/>
    <property type="match status" value="1"/>
</dbReference>
<dbReference type="Pfam" id="PF06983">
    <property type="entry name" value="3-dmu-9_3-mt"/>
    <property type="match status" value="2"/>
</dbReference>
<protein>
    <submittedName>
        <fullName evidence="2">Putative 3-demethylubiquinone-9 3-methyltransferase (Glyoxalase superfamily)</fullName>
    </submittedName>
</protein>
<evidence type="ECO:0000259" key="1">
    <source>
        <dbReference type="Pfam" id="PF06983"/>
    </source>
</evidence>
<comment type="caution">
    <text evidence="2">The sequence shown here is derived from an EMBL/GenBank/DDBJ whole genome shotgun (WGS) entry which is preliminary data.</text>
</comment>